<dbReference type="GO" id="GO:0004674">
    <property type="term" value="F:protein serine/threonine kinase activity"/>
    <property type="evidence" value="ECO:0007669"/>
    <property type="project" value="UniProtKB-KW"/>
</dbReference>
<evidence type="ECO:0000313" key="10">
    <source>
        <dbReference type="Proteomes" id="UP000198406"/>
    </source>
</evidence>
<dbReference type="SUPFAM" id="SSF50729">
    <property type="entry name" value="PH domain-like"/>
    <property type="match status" value="1"/>
</dbReference>
<dbReference type="InterPro" id="IPR017441">
    <property type="entry name" value="Protein_kinase_ATP_BS"/>
</dbReference>
<dbReference type="Pfam" id="PF00069">
    <property type="entry name" value="Pkinase"/>
    <property type="match status" value="1"/>
</dbReference>
<gene>
    <name evidence="9" type="ORF">FisN_10Lh213</name>
</gene>
<feature type="region of interest" description="Disordered" evidence="7">
    <location>
        <begin position="73"/>
        <end position="92"/>
    </location>
</feature>
<dbReference type="PROSITE" id="PS50011">
    <property type="entry name" value="PROTEIN_KINASE_DOM"/>
    <property type="match status" value="1"/>
</dbReference>
<keyword evidence="5 6" id="KW-0067">ATP-binding</keyword>
<feature type="compositionally biased region" description="Basic and acidic residues" evidence="7">
    <location>
        <begin position="140"/>
        <end position="149"/>
    </location>
</feature>
<sequence>MSVPNSIDSNNKSLIGRRLRHRSISSGTGVDVNRKQSMLSIEEDDTPRLPIPSPDSPVRKTWERQYRSFLAKRNAKGQGQFSQKGIPLPDLPKITQTAVKKGDYTADEHSVRGGGFFGNVFRSSEKTKWKNHDRRAKSFSHTDELDGARRNGTPKSPGSSRHATPYDMDAPLSLNSLSLARSRSVNDAFRMNNPSPTAALTLETSGAIPTTCTEEEDITQISSSYNESTGLTADLFQEEDKAAFSRPESAMKKAFTEFHNSSATGSDANSAFLGDDPSTSWVHRQRSALATSGLFARKLQLGNRLASVDRLDHLDFSNTTGSRVLKPVLGVETWQNARRYLMGPAIVADSPVPLWANQLVNISDATIDDSAVYKTTLLGSCFICDVSKVNDHMSSEEWSSAELLLYQNCLLEFSSKEKRTSGSRPRGYMHLQYAVAEEHPLFDNALQLRCFGSPCAKSDARLLLICLTKPEERDLWISSINRAGQLDLDFMYEFNAEKPLGTGAYSSVYQGRRKQKQFGSMPSQHCDRALKVFKKEEFWRHVMKGRERADTVVREASVQSVLTVKYGPTVPSLVKLLGFFETSEHVVLELELLDGRDLFHHITQAKGALEETDAAKILKDLLQSLQAMKKAGIAHRDIKPANLLMCSGSDAIVKVGDFGMATFVGVDGKVRGRCGTPGYVAPEIFTAGVYGGYDNKIDVFSAGVTLYVMLCGYEPFYGETDAELVEANKVAEVDFPDEEWSKVSPFAKDLVKKMMHRDPNERVDVEQAMHHPWLTRHLNGQDYSQVGSQSSQNTCVIC</sequence>
<dbReference type="Gene3D" id="3.30.200.20">
    <property type="entry name" value="Phosphorylase Kinase, domain 1"/>
    <property type="match status" value="1"/>
</dbReference>
<feature type="compositionally biased region" description="Polar residues" evidence="7">
    <location>
        <begin position="1"/>
        <end position="13"/>
    </location>
</feature>
<dbReference type="InterPro" id="IPR050205">
    <property type="entry name" value="CDPK_Ser/Thr_kinases"/>
</dbReference>
<dbReference type="PROSITE" id="PS00108">
    <property type="entry name" value="PROTEIN_KINASE_ST"/>
    <property type="match status" value="1"/>
</dbReference>
<dbReference type="PROSITE" id="PS00107">
    <property type="entry name" value="PROTEIN_KINASE_ATP"/>
    <property type="match status" value="1"/>
</dbReference>
<dbReference type="GO" id="GO:0005524">
    <property type="term" value="F:ATP binding"/>
    <property type="evidence" value="ECO:0007669"/>
    <property type="project" value="UniProtKB-UniRule"/>
</dbReference>
<evidence type="ECO:0000256" key="5">
    <source>
        <dbReference type="ARBA" id="ARBA00022840"/>
    </source>
</evidence>
<dbReference type="InterPro" id="IPR011009">
    <property type="entry name" value="Kinase-like_dom_sf"/>
</dbReference>
<feature type="domain" description="Protein kinase" evidence="8">
    <location>
        <begin position="494"/>
        <end position="774"/>
    </location>
</feature>
<dbReference type="SMART" id="SM00220">
    <property type="entry name" value="S_TKc"/>
    <property type="match status" value="1"/>
</dbReference>
<evidence type="ECO:0000256" key="3">
    <source>
        <dbReference type="ARBA" id="ARBA00022741"/>
    </source>
</evidence>
<proteinExistence type="predicted"/>
<dbReference type="SUPFAM" id="SSF56112">
    <property type="entry name" value="Protein kinase-like (PK-like)"/>
    <property type="match status" value="1"/>
</dbReference>
<evidence type="ECO:0000256" key="2">
    <source>
        <dbReference type="ARBA" id="ARBA00022679"/>
    </source>
</evidence>
<dbReference type="Proteomes" id="UP000198406">
    <property type="component" value="Unassembled WGS sequence"/>
</dbReference>
<reference evidence="9 10" key="1">
    <citation type="journal article" date="2015" name="Plant Cell">
        <title>Oil accumulation by the oleaginous diatom Fistulifera solaris as revealed by the genome and transcriptome.</title>
        <authorList>
            <person name="Tanaka T."/>
            <person name="Maeda Y."/>
            <person name="Veluchamy A."/>
            <person name="Tanaka M."/>
            <person name="Abida H."/>
            <person name="Marechal E."/>
            <person name="Bowler C."/>
            <person name="Muto M."/>
            <person name="Sunaga Y."/>
            <person name="Tanaka M."/>
            <person name="Yoshino T."/>
            <person name="Taniguchi T."/>
            <person name="Fukuda Y."/>
            <person name="Nemoto M."/>
            <person name="Matsumoto M."/>
            <person name="Wong P.S."/>
            <person name="Aburatani S."/>
            <person name="Fujibuchi W."/>
        </authorList>
    </citation>
    <scope>NUCLEOTIDE SEQUENCE [LARGE SCALE GENOMIC DNA]</scope>
    <source>
        <strain evidence="9 10">JPCC DA0580</strain>
    </source>
</reference>
<protein>
    <recommendedName>
        <fullName evidence="8">Protein kinase domain-containing protein</fullName>
    </recommendedName>
</protein>
<feature type="compositionally biased region" description="Polar residues" evidence="7">
    <location>
        <begin position="153"/>
        <end position="162"/>
    </location>
</feature>
<dbReference type="Gene3D" id="1.10.510.10">
    <property type="entry name" value="Transferase(Phosphotransferase) domain 1"/>
    <property type="match status" value="1"/>
</dbReference>
<organism evidence="9 10">
    <name type="scientific">Fistulifera solaris</name>
    <name type="common">Oleaginous diatom</name>
    <dbReference type="NCBI Taxonomy" id="1519565"/>
    <lineage>
        <taxon>Eukaryota</taxon>
        <taxon>Sar</taxon>
        <taxon>Stramenopiles</taxon>
        <taxon>Ochrophyta</taxon>
        <taxon>Bacillariophyta</taxon>
        <taxon>Bacillariophyceae</taxon>
        <taxon>Bacillariophycidae</taxon>
        <taxon>Naviculales</taxon>
        <taxon>Naviculaceae</taxon>
        <taxon>Fistulifera</taxon>
    </lineage>
</organism>
<keyword evidence="10" id="KW-1185">Reference proteome</keyword>
<accession>A0A1Z5JTJ2</accession>
<comment type="caution">
    <text evidence="9">The sequence shown here is derived from an EMBL/GenBank/DDBJ whole genome shotgun (WGS) entry which is preliminary data.</text>
</comment>
<evidence type="ECO:0000256" key="4">
    <source>
        <dbReference type="ARBA" id="ARBA00022777"/>
    </source>
</evidence>
<evidence type="ECO:0000256" key="1">
    <source>
        <dbReference type="ARBA" id="ARBA00022527"/>
    </source>
</evidence>
<feature type="region of interest" description="Disordered" evidence="7">
    <location>
        <begin position="1"/>
        <end position="35"/>
    </location>
</feature>
<dbReference type="InterPro" id="IPR008271">
    <property type="entry name" value="Ser/Thr_kinase_AS"/>
</dbReference>
<dbReference type="EMBL" id="BDSP01000114">
    <property type="protein sequence ID" value="GAX17345.1"/>
    <property type="molecule type" value="Genomic_DNA"/>
</dbReference>
<name>A0A1Z5JTJ2_FISSO</name>
<dbReference type="AlphaFoldDB" id="A0A1Z5JTJ2"/>
<evidence type="ECO:0000256" key="7">
    <source>
        <dbReference type="SAM" id="MobiDB-lite"/>
    </source>
</evidence>
<keyword evidence="1" id="KW-0723">Serine/threonine-protein kinase</keyword>
<keyword evidence="4" id="KW-0418">Kinase</keyword>
<evidence type="ECO:0000259" key="8">
    <source>
        <dbReference type="PROSITE" id="PS50011"/>
    </source>
</evidence>
<feature type="region of interest" description="Disordered" evidence="7">
    <location>
        <begin position="127"/>
        <end position="169"/>
    </location>
</feature>
<dbReference type="InParanoid" id="A0A1Z5JTJ2"/>
<keyword evidence="2" id="KW-0808">Transferase</keyword>
<evidence type="ECO:0000313" key="9">
    <source>
        <dbReference type="EMBL" id="GAX17345.1"/>
    </source>
</evidence>
<dbReference type="InterPro" id="IPR000719">
    <property type="entry name" value="Prot_kinase_dom"/>
</dbReference>
<evidence type="ECO:0000256" key="6">
    <source>
        <dbReference type="PROSITE-ProRule" id="PRU10141"/>
    </source>
</evidence>
<keyword evidence="3 6" id="KW-0547">Nucleotide-binding</keyword>
<feature type="binding site" evidence="6">
    <location>
        <position position="531"/>
    </location>
    <ligand>
        <name>ATP</name>
        <dbReference type="ChEBI" id="CHEBI:30616"/>
    </ligand>
</feature>
<dbReference type="PANTHER" id="PTHR24349">
    <property type="entry name" value="SERINE/THREONINE-PROTEIN KINASE"/>
    <property type="match status" value="1"/>
</dbReference>
<dbReference type="OrthoDB" id="40902at2759"/>